<sequence length="75" mass="8877">LPKDRVVVASDVNPRDGIGVEIYRNDELVVEIFRDDTDRTRTVTVFKESISLELMEESIQIFKKEIPWDFIEYEE</sequence>
<evidence type="ECO:0000313" key="1">
    <source>
        <dbReference type="EMBL" id="SEL83570.1"/>
    </source>
</evidence>
<keyword evidence="2" id="KW-1185">Reference proteome</keyword>
<dbReference type="RefSeq" id="WP_074870771.1">
    <property type="nucleotide sequence ID" value="NZ_FOAS01000030.1"/>
</dbReference>
<name>A0A1H7TFB4_9GAMM</name>
<proteinExistence type="predicted"/>
<dbReference type="EMBL" id="FOAS01000030">
    <property type="protein sequence ID" value="SEL83570.1"/>
    <property type="molecule type" value="Genomic_DNA"/>
</dbReference>
<protein>
    <submittedName>
        <fullName evidence="1">Uncharacterized protein</fullName>
    </submittedName>
</protein>
<evidence type="ECO:0000313" key="2">
    <source>
        <dbReference type="Proteomes" id="UP000185766"/>
    </source>
</evidence>
<gene>
    <name evidence="1" type="ORF">SAMN05216214_1301</name>
</gene>
<accession>A0A1H7TFB4</accession>
<dbReference type="AlphaFoldDB" id="A0A1H7TFB4"/>
<organism evidence="1 2">
    <name type="scientific">Atopomonas hussainii</name>
    <dbReference type="NCBI Taxonomy" id="1429083"/>
    <lineage>
        <taxon>Bacteria</taxon>
        <taxon>Pseudomonadati</taxon>
        <taxon>Pseudomonadota</taxon>
        <taxon>Gammaproteobacteria</taxon>
        <taxon>Pseudomonadales</taxon>
        <taxon>Pseudomonadaceae</taxon>
        <taxon>Atopomonas</taxon>
    </lineage>
</organism>
<dbReference type="Proteomes" id="UP000185766">
    <property type="component" value="Unassembled WGS sequence"/>
</dbReference>
<feature type="non-terminal residue" evidence="1">
    <location>
        <position position="1"/>
    </location>
</feature>
<reference evidence="1 2" key="1">
    <citation type="submission" date="2016-10" db="EMBL/GenBank/DDBJ databases">
        <authorList>
            <person name="de Groot N.N."/>
        </authorList>
    </citation>
    <scope>NUCLEOTIDE SEQUENCE [LARGE SCALE GENOMIC DNA]</scope>
    <source>
        <strain evidence="1 2">JCM 19513</strain>
    </source>
</reference>